<dbReference type="Pfam" id="PF13742">
    <property type="entry name" value="tRNA_anti_2"/>
    <property type="match status" value="1"/>
</dbReference>
<gene>
    <name evidence="7" type="ORF">METZ01_LOCUS270652</name>
</gene>
<dbReference type="NCBIfam" id="TIGR00237">
    <property type="entry name" value="xseA"/>
    <property type="match status" value="1"/>
</dbReference>
<keyword evidence="4" id="KW-0269">Exonuclease</keyword>
<dbReference type="Pfam" id="PF02601">
    <property type="entry name" value="Exonuc_VII_L"/>
    <property type="match status" value="1"/>
</dbReference>
<reference evidence="7" key="1">
    <citation type="submission" date="2018-05" db="EMBL/GenBank/DDBJ databases">
        <authorList>
            <person name="Lanie J.A."/>
            <person name="Ng W.-L."/>
            <person name="Kazmierczak K.M."/>
            <person name="Andrzejewski T.M."/>
            <person name="Davidsen T.M."/>
            <person name="Wayne K.J."/>
            <person name="Tettelin H."/>
            <person name="Glass J.I."/>
            <person name="Rusch D."/>
            <person name="Podicherti R."/>
            <person name="Tsui H.-C.T."/>
            <person name="Winkler M.E."/>
        </authorList>
    </citation>
    <scope>NUCLEOTIDE SEQUENCE</scope>
</reference>
<evidence type="ECO:0000259" key="5">
    <source>
        <dbReference type="Pfam" id="PF02601"/>
    </source>
</evidence>
<evidence type="ECO:0000256" key="2">
    <source>
        <dbReference type="ARBA" id="ARBA00022722"/>
    </source>
</evidence>
<dbReference type="InterPro" id="IPR003753">
    <property type="entry name" value="Exonuc_VII_L"/>
</dbReference>
<dbReference type="GO" id="GO:0006308">
    <property type="term" value="P:DNA catabolic process"/>
    <property type="evidence" value="ECO:0007669"/>
    <property type="project" value="InterPro"/>
</dbReference>
<proteinExistence type="predicted"/>
<dbReference type="GO" id="GO:0009318">
    <property type="term" value="C:exodeoxyribonuclease VII complex"/>
    <property type="evidence" value="ECO:0007669"/>
    <property type="project" value="InterPro"/>
</dbReference>
<feature type="non-terminal residue" evidence="7">
    <location>
        <position position="184"/>
    </location>
</feature>
<evidence type="ECO:0000313" key="7">
    <source>
        <dbReference type="EMBL" id="SVC17798.1"/>
    </source>
</evidence>
<dbReference type="InterPro" id="IPR025824">
    <property type="entry name" value="OB-fold_nuc-bd_dom"/>
</dbReference>
<sequence length="184" mass="20228">MVSNNDSEYSYENQVGIQTAYTVTAVTDYLKSTLESDPRLADITVIGEVSGYRNPSSGHHYFSLRDEQSVIRSVMFRSGLGAQFLADGSQVICHGSVSIYTARGDLQLYVDEISPDGIGALQQAYEKMRKRLEAEGLFDIGRKRALPNLPNQIAVITSPTGAVIQDVLNVLTRRYPLATVILIP</sequence>
<evidence type="ECO:0000259" key="6">
    <source>
        <dbReference type="Pfam" id="PF13742"/>
    </source>
</evidence>
<protein>
    <recommendedName>
        <fullName evidence="8">OB-fold nucleic acid binding domain-containing protein</fullName>
    </recommendedName>
</protein>
<accession>A0A382K0N8</accession>
<keyword evidence="2" id="KW-0540">Nuclease</keyword>
<evidence type="ECO:0000256" key="4">
    <source>
        <dbReference type="ARBA" id="ARBA00022839"/>
    </source>
</evidence>
<keyword evidence="1" id="KW-0963">Cytoplasm</keyword>
<dbReference type="GO" id="GO:0008855">
    <property type="term" value="F:exodeoxyribonuclease VII activity"/>
    <property type="evidence" value="ECO:0007669"/>
    <property type="project" value="InterPro"/>
</dbReference>
<name>A0A382K0N8_9ZZZZ</name>
<dbReference type="CDD" id="cd04489">
    <property type="entry name" value="ExoVII_LU_OBF"/>
    <property type="match status" value="1"/>
</dbReference>
<evidence type="ECO:0000256" key="3">
    <source>
        <dbReference type="ARBA" id="ARBA00022801"/>
    </source>
</evidence>
<dbReference type="GO" id="GO:0003676">
    <property type="term" value="F:nucleic acid binding"/>
    <property type="evidence" value="ECO:0007669"/>
    <property type="project" value="InterPro"/>
</dbReference>
<evidence type="ECO:0000256" key="1">
    <source>
        <dbReference type="ARBA" id="ARBA00022490"/>
    </source>
</evidence>
<feature type="domain" description="OB-fold nucleic acid binding" evidence="6">
    <location>
        <begin position="21"/>
        <end position="113"/>
    </location>
</feature>
<dbReference type="InterPro" id="IPR020579">
    <property type="entry name" value="Exonuc_VII_lsu_C"/>
</dbReference>
<dbReference type="AlphaFoldDB" id="A0A382K0N8"/>
<dbReference type="EMBL" id="UINC01077564">
    <property type="protein sequence ID" value="SVC17798.1"/>
    <property type="molecule type" value="Genomic_DNA"/>
</dbReference>
<feature type="domain" description="Exonuclease VII large subunit C-terminal" evidence="5">
    <location>
        <begin position="137"/>
        <end position="184"/>
    </location>
</feature>
<keyword evidence="3" id="KW-0378">Hydrolase</keyword>
<dbReference type="PANTHER" id="PTHR30008">
    <property type="entry name" value="EXODEOXYRIBONUCLEASE 7 LARGE SUBUNIT"/>
    <property type="match status" value="1"/>
</dbReference>
<evidence type="ECO:0008006" key="8">
    <source>
        <dbReference type="Google" id="ProtNLM"/>
    </source>
</evidence>
<dbReference type="PANTHER" id="PTHR30008:SF0">
    <property type="entry name" value="EXODEOXYRIBONUCLEASE 7 LARGE SUBUNIT"/>
    <property type="match status" value="1"/>
</dbReference>
<organism evidence="7">
    <name type="scientific">marine metagenome</name>
    <dbReference type="NCBI Taxonomy" id="408172"/>
    <lineage>
        <taxon>unclassified sequences</taxon>
        <taxon>metagenomes</taxon>
        <taxon>ecological metagenomes</taxon>
    </lineage>
</organism>